<dbReference type="EMBL" id="CP021056">
    <property type="protein sequence ID" value="QXE23458.1"/>
    <property type="molecule type" value="Genomic_DNA"/>
</dbReference>
<feature type="repeat" description="WD" evidence="1">
    <location>
        <begin position="1"/>
        <end position="32"/>
    </location>
</feature>
<evidence type="ECO:0000256" key="1">
    <source>
        <dbReference type="PROSITE-ProRule" id="PRU00221"/>
    </source>
</evidence>
<protein>
    <recommendedName>
        <fullName evidence="2">HNH nuclease domain-containing protein</fullName>
    </recommendedName>
</protein>
<dbReference type="InterPro" id="IPR001680">
    <property type="entry name" value="WD40_rpt"/>
</dbReference>
<evidence type="ECO:0000313" key="4">
    <source>
        <dbReference type="Proteomes" id="UP000683511"/>
    </source>
</evidence>
<sequence>MEFSQVISITLSPDGKLLASGNALSELRIWEIPDDFLEKRKSVSEIINTELDLQKNGYFDPENLEDARKRVITSIVRRQGQSKFRKTLIKTYNCQCAITGCNAEQVLEAAHIIPYLGSDTNHPTNGLLLRADIHTLFDLYLITINPDKMTVEISPNLKNTPYSDLVGKPILLPQNQDYKLNKQALEQHYQLFCKKQNSL</sequence>
<name>A0A975Y4R8_9NOST</name>
<gene>
    <name evidence="3" type="ORF">B6N60_02148</name>
</gene>
<keyword evidence="1" id="KW-0853">WD repeat</keyword>
<organism evidence="3 4">
    <name type="scientific">Richelia sinica FACHB-800</name>
    <dbReference type="NCBI Taxonomy" id="1357546"/>
    <lineage>
        <taxon>Bacteria</taxon>
        <taxon>Bacillati</taxon>
        <taxon>Cyanobacteriota</taxon>
        <taxon>Cyanophyceae</taxon>
        <taxon>Nostocales</taxon>
        <taxon>Nostocaceae</taxon>
        <taxon>Richelia</taxon>
    </lineage>
</organism>
<dbReference type="PROSITE" id="PS50082">
    <property type="entry name" value="WD_REPEATS_2"/>
    <property type="match status" value="1"/>
</dbReference>
<dbReference type="Pfam" id="PF13391">
    <property type="entry name" value="HNH_2"/>
    <property type="match status" value="1"/>
</dbReference>
<proteinExistence type="predicted"/>
<feature type="domain" description="HNH nuclease" evidence="2">
    <location>
        <begin position="96"/>
        <end position="145"/>
    </location>
</feature>
<evidence type="ECO:0000313" key="3">
    <source>
        <dbReference type="EMBL" id="QXE23458.1"/>
    </source>
</evidence>
<keyword evidence="4" id="KW-1185">Reference proteome</keyword>
<dbReference type="AlphaFoldDB" id="A0A975Y4R8"/>
<dbReference type="Proteomes" id="UP000683511">
    <property type="component" value="Chromosome"/>
</dbReference>
<dbReference type="KEGG" id="rsin:B6N60_02148"/>
<evidence type="ECO:0000259" key="2">
    <source>
        <dbReference type="Pfam" id="PF13391"/>
    </source>
</evidence>
<dbReference type="InterPro" id="IPR003615">
    <property type="entry name" value="HNH_nuc"/>
</dbReference>
<accession>A0A975Y4R8</accession>
<reference evidence="3" key="1">
    <citation type="submission" date="2017-04" db="EMBL/GenBank/DDBJ databases">
        <title>Genome deletions in a multicellular cyanobacterial endosymbiont for morphological adaptation in marine diatoms.</title>
        <authorList>
            <person name="Wang Y."/>
            <person name="Gao H."/>
            <person name="Li R."/>
            <person name="Xu X."/>
        </authorList>
    </citation>
    <scope>NUCLEOTIDE SEQUENCE</scope>
    <source>
        <strain evidence="3">FACHB 800</strain>
    </source>
</reference>